<dbReference type="NCBIfam" id="NF004123">
    <property type="entry name" value="PRK05610.1"/>
    <property type="match status" value="1"/>
</dbReference>
<dbReference type="Pfam" id="PF00366">
    <property type="entry name" value="Ribosomal_S17"/>
    <property type="match status" value="1"/>
</dbReference>
<dbReference type="OrthoDB" id="9811714at2"/>
<dbReference type="GO" id="GO:0019843">
    <property type="term" value="F:rRNA binding"/>
    <property type="evidence" value="ECO:0007669"/>
    <property type="project" value="UniProtKB-UniRule"/>
</dbReference>
<dbReference type="Gene3D" id="2.40.50.140">
    <property type="entry name" value="Nucleic acid-binding proteins"/>
    <property type="match status" value="1"/>
</dbReference>
<dbReference type="PROSITE" id="PS00056">
    <property type="entry name" value="RIBOSOMAL_S17"/>
    <property type="match status" value="1"/>
</dbReference>
<dbReference type="CDD" id="cd00364">
    <property type="entry name" value="Ribosomal_uS17"/>
    <property type="match status" value="1"/>
</dbReference>
<evidence type="ECO:0000256" key="2">
    <source>
        <dbReference type="ARBA" id="ARBA00022730"/>
    </source>
</evidence>
<dbReference type="GO" id="GO:0006412">
    <property type="term" value="P:translation"/>
    <property type="evidence" value="ECO:0007669"/>
    <property type="project" value="UniProtKB-UniRule"/>
</dbReference>
<dbReference type="PRINTS" id="PR00973">
    <property type="entry name" value="RIBOSOMALS17"/>
</dbReference>
<dbReference type="Proteomes" id="UP000035268">
    <property type="component" value="Chromosome"/>
</dbReference>
<keyword evidence="3 6" id="KW-0694">RNA-binding</keyword>
<reference evidence="9" key="1">
    <citation type="submission" date="2015-02" db="EMBL/GenBank/DDBJ databases">
        <title>Description and complete genome sequence of the first cultured representative of the subdivision 5 of the Verrucomicrobia phylum.</title>
        <authorList>
            <person name="Spring S."/>
            <person name="Bunk B."/>
            <person name="Sproer C."/>
            <person name="Klenk H.-P."/>
        </authorList>
    </citation>
    <scope>NUCLEOTIDE SEQUENCE [LARGE SCALE GENOMIC DNA]</scope>
    <source>
        <strain evidence="9">L21-Fru-AB</strain>
    </source>
</reference>
<evidence type="ECO:0000256" key="7">
    <source>
        <dbReference type="RuleBase" id="RU003872"/>
    </source>
</evidence>
<comment type="subunit">
    <text evidence="6">Part of the 30S ribosomal subunit.</text>
</comment>
<dbReference type="HAMAP" id="MF_01345_B">
    <property type="entry name" value="Ribosomal_uS17_B"/>
    <property type="match status" value="1"/>
</dbReference>
<dbReference type="InterPro" id="IPR019984">
    <property type="entry name" value="Ribosomal_uS17_bact/chlr"/>
</dbReference>
<sequence length="92" mass="10746">MTETQSRGNRKERIGHVVRNSGDKTISVSVERHVRHPLYGKEMRVSRRFLVHDEDNAAKVGDKVRIMETRPVSRRKRWRLVDVVGGDTEPRQ</sequence>
<dbReference type="NCBIfam" id="TIGR03635">
    <property type="entry name" value="uS17_bact"/>
    <property type="match status" value="1"/>
</dbReference>
<evidence type="ECO:0000256" key="5">
    <source>
        <dbReference type="ARBA" id="ARBA00023274"/>
    </source>
</evidence>
<dbReference type="GO" id="GO:0022627">
    <property type="term" value="C:cytosolic small ribosomal subunit"/>
    <property type="evidence" value="ECO:0007669"/>
    <property type="project" value="UniProtKB-UniRule"/>
</dbReference>
<protein>
    <recommendedName>
        <fullName evidence="6">Small ribosomal subunit protein uS17</fullName>
    </recommendedName>
</protein>
<dbReference type="PANTHER" id="PTHR10744">
    <property type="entry name" value="40S RIBOSOMAL PROTEIN S11 FAMILY MEMBER"/>
    <property type="match status" value="1"/>
</dbReference>
<accession>A0A0G3EF36</accession>
<dbReference type="InterPro" id="IPR012340">
    <property type="entry name" value="NA-bd_OB-fold"/>
</dbReference>
<comment type="function">
    <text evidence="6">One of the primary rRNA binding proteins, it binds specifically to the 5'-end of 16S ribosomal RNA.</text>
</comment>
<keyword evidence="9" id="KW-1185">Reference proteome</keyword>
<evidence type="ECO:0000256" key="4">
    <source>
        <dbReference type="ARBA" id="ARBA00022980"/>
    </source>
</evidence>
<dbReference type="KEGG" id="vbl:L21SP4_01706"/>
<dbReference type="STRING" id="1307763.L21SP4_01706"/>
<organism evidence="8 9">
    <name type="scientific">Kiritimatiella glycovorans</name>
    <dbReference type="NCBI Taxonomy" id="1307763"/>
    <lineage>
        <taxon>Bacteria</taxon>
        <taxon>Pseudomonadati</taxon>
        <taxon>Kiritimatiellota</taxon>
        <taxon>Kiritimatiellia</taxon>
        <taxon>Kiritimatiellales</taxon>
        <taxon>Kiritimatiellaceae</taxon>
        <taxon>Kiritimatiella</taxon>
    </lineage>
</organism>
<dbReference type="PANTHER" id="PTHR10744:SF1">
    <property type="entry name" value="SMALL RIBOSOMAL SUBUNIT PROTEIN US17M"/>
    <property type="match status" value="1"/>
</dbReference>
<dbReference type="AlphaFoldDB" id="A0A0G3EF36"/>
<name>A0A0G3EF36_9BACT</name>
<dbReference type="InterPro" id="IPR019979">
    <property type="entry name" value="Ribosomal_uS17_CS"/>
</dbReference>
<keyword evidence="2 6" id="KW-0699">rRNA-binding</keyword>
<evidence type="ECO:0000256" key="1">
    <source>
        <dbReference type="ARBA" id="ARBA00010254"/>
    </source>
</evidence>
<dbReference type="RefSeq" id="WP_052882228.1">
    <property type="nucleotide sequence ID" value="NZ_CP010904.1"/>
</dbReference>
<reference evidence="8 9" key="2">
    <citation type="journal article" date="2016" name="ISME J.">
        <title>Characterization of the first cultured representative of Verrucomicrobia subdivision 5 indicates the proposal of a novel phylum.</title>
        <authorList>
            <person name="Spring S."/>
            <person name="Bunk B."/>
            <person name="Sproer C."/>
            <person name="Schumann P."/>
            <person name="Rohde M."/>
            <person name="Tindall B.J."/>
            <person name="Klenk H.P."/>
        </authorList>
    </citation>
    <scope>NUCLEOTIDE SEQUENCE [LARGE SCALE GENOMIC DNA]</scope>
    <source>
        <strain evidence="8 9">L21-Fru-AB</strain>
    </source>
</reference>
<evidence type="ECO:0000256" key="3">
    <source>
        <dbReference type="ARBA" id="ARBA00022884"/>
    </source>
</evidence>
<keyword evidence="5 6" id="KW-0687">Ribonucleoprotein</keyword>
<gene>
    <name evidence="6 8" type="primary">rpsQ</name>
    <name evidence="8" type="ORF">L21SP4_01706</name>
</gene>
<proteinExistence type="inferred from homology"/>
<dbReference type="InterPro" id="IPR000266">
    <property type="entry name" value="Ribosomal_uS17"/>
</dbReference>
<evidence type="ECO:0000313" key="8">
    <source>
        <dbReference type="EMBL" id="AKJ64948.1"/>
    </source>
</evidence>
<evidence type="ECO:0000256" key="6">
    <source>
        <dbReference type="HAMAP-Rule" id="MF_01345"/>
    </source>
</evidence>
<dbReference type="GO" id="GO:0003735">
    <property type="term" value="F:structural constituent of ribosome"/>
    <property type="evidence" value="ECO:0007669"/>
    <property type="project" value="UniProtKB-UniRule"/>
</dbReference>
<comment type="similarity">
    <text evidence="1 6 7">Belongs to the universal ribosomal protein uS17 family.</text>
</comment>
<dbReference type="EMBL" id="CP010904">
    <property type="protein sequence ID" value="AKJ64948.1"/>
    <property type="molecule type" value="Genomic_DNA"/>
</dbReference>
<keyword evidence="4 6" id="KW-0689">Ribosomal protein</keyword>
<dbReference type="PATRIC" id="fig|1609981.3.peg.1776"/>
<dbReference type="SUPFAM" id="SSF50249">
    <property type="entry name" value="Nucleic acid-binding proteins"/>
    <property type="match status" value="1"/>
</dbReference>
<evidence type="ECO:0000313" key="9">
    <source>
        <dbReference type="Proteomes" id="UP000035268"/>
    </source>
</evidence>